<dbReference type="GO" id="GO:0071555">
    <property type="term" value="P:cell wall organization"/>
    <property type="evidence" value="ECO:0007669"/>
    <property type="project" value="UniProtKB-KW"/>
</dbReference>
<dbReference type="InterPro" id="IPR005863">
    <property type="entry name" value="UDP-N-AcMur_synth"/>
</dbReference>
<evidence type="ECO:0000256" key="1">
    <source>
        <dbReference type="ARBA" id="ARBA00022490"/>
    </source>
</evidence>
<keyword evidence="7 10" id="KW-0573">Peptidoglycan synthesis</keyword>
<dbReference type="InterPro" id="IPR036565">
    <property type="entry name" value="Mur-like_cat_sf"/>
</dbReference>
<name>A0A6L5YQW1_9FIRM</name>
<dbReference type="NCBIfam" id="TIGR01143">
    <property type="entry name" value="murF"/>
    <property type="match status" value="1"/>
</dbReference>
<comment type="function">
    <text evidence="10 11">Involved in cell wall formation. Catalyzes the final step in the synthesis of UDP-N-acetylmuramoyl-pentapeptide, the precursor of murein.</text>
</comment>
<reference evidence="15 16" key="1">
    <citation type="submission" date="2019-08" db="EMBL/GenBank/DDBJ databases">
        <title>In-depth cultivation of the pig gut microbiome towards novel bacterial diversity and tailored functional studies.</title>
        <authorList>
            <person name="Wylensek D."/>
            <person name="Hitch T.C.A."/>
            <person name="Clavel T."/>
        </authorList>
    </citation>
    <scope>NUCLEOTIDE SEQUENCE [LARGE SCALE GENOMIC DNA]</scope>
    <source>
        <strain evidence="15 16">MUC/MUC-530-WT-4D</strain>
    </source>
</reference>
<dbReference type="GO" id="GO:0005524">
    <property type="term" value="F:ATP binding"/>
    <property type="evidence" value="ECO:0007669"/>
    <property type="project" value="UniProtKB-UniRule"/>
</dbReference>
<evidence type="ECO:0000259" key="12">
    <source>
        <dbReference type="Pfam" id="PF01225"/>
    </source>
</evidence>
<keyword evidence="2 10" id="KW-0436">Ligase</keyword>
<dbReference type="SUPFAM" id="SSF53623">
    <property type="entry name" value="MurD-like peptide ligases, catalytic domain"/>
    <property type="match status" value="1"/>
</dbReference>
<evidence type="ECO:0000256" key="7">
    <source>
        <dbReference type="ARBA" id="ARBA00022984"/>
    </source>
</evidence>
<proteinExistence type="inferred from homology"/>
<dbReference type="InterPro" id="IPR036615">
    <property type="entry name" value="Mur_ligase_C_dom_sf"/>
</dbReference>
<feature type="domain" description="Mur ligase C-terminal" evidence="13">
    <location>
        <begin position="331"/>
        <end position="453"/>
    </location>
</feature>
<evidence type="ECO:0000313" key="15">
    <source>
        <dbReference type="EMBL" id="MST74101.1"/>
    </source>
</evidence>
<dbReference type="Proteomes" id="UP000474024">
    <property type="component" value="Unassembled WGS sequence"/>
</dbReference>
<dbReference type="Gene3D" id="3.40.1190.10">
    <property type="entry name" value="Mur-like, catalytic domain"/>
    <property type="match status" value="1"/>
</dbReference>
<accession>A0A6L5YQW1</accession>
<organism evidence="15 16">
    <name type="scientific">Roseburia porci</name>
    <dbReference type="NCBI Taxonomy" id="2605790"/>
    <lineage>
        <taxon>Bacteria</taxon>
        <taxon>Bacillati</taxon>
        <taxon>Bacillota</taxon>
        <taxon>Clostridia</taxon>
        <taxon>Lachnospirales</taxon>
        <taxon>Lachnospiraceae</taxon>
        <taxon>Roseburia</taxon>
    </lineage>
</organism>
<feature type="binding site" evidence="10">
    <location>
        <begin position="112"/>
        <end position="118"/>
    </location>
    <ligand>
        <name>ATP</name>
        <dbReference type="ChEBI" id="CHEBI:30616"/>
    </ligand>
</feature>
<dbReference type="EMBL" id="VUNI01000004">
    <property type="protein sequence ID" value="MST74101.1"/>
    <property type="molecule type" value="Genomic_DNA"/>
</dbReference>
<evidence type="ECO:0000259" key="13">
    <source>
        <dbReference type="Pfam" id="PF02875"/>
    </source>
</evidence>
<keyword evidence="3 10" id="KW-0132">Cell division</keyword>
<keyword evidence="5 10" id="KW-0067">ATP-binding</keyword>
<feature type="domain" description="Mur ligase central" evidence="14">
    <location>
        <begin position="110"/>
        <end position="308"/>
    </location>
</feature>
<dbReference type="Gene3D" id="3.90.190.20">
    <property type="entry name" value="Mur ligase, C-terminal domain"/>
    <property type="match status" value="1"/>
</dbReference>
<evidence type="ECO:0000256" key="3">
    <source>
        <dbReference type="ARBA" id="ARBA00022618"/>
    </source>
</evidence>
<dbReference type="Pfam" id="PF08245">
    <property type="entry name" value="Mur_ligase_M"/>
    <property type="match status" value="1"/>
</dbReference>
<dbReference type="InterPro" id="IPR013221">
    <property type="entry name" value="Mur_ligase_cen"/>
</dbReference>
<dbReference type="InterPro" id="IPR051046">
    <property type="entry name" value="MurCDEF_CellWall_CoF430Synth"/>
</dbReference>
<dbReference type="InterPro" id="IPR035911">
    <property type="entry name" value="MurE/MurF_N"/>
</dbReference>
<dbReference type="GO" id="GO:0005737">
    <property type="term" value="C:cytoplasm"/>
    <property type="evidence" value="ECO:0007669"/>
    <property type="project" value="UniProtKB-SubCell"/>
</dbReference>
<dbReference type="UniPathway" id="UPA00219"/>
<dbReference type="PANTHER" id="PTHR43024">
    <property type="entry name" value="UDP-N-ACETYLMURAMOYL-TRIPEPTIDE--D-ALANYL-D-ALANINE LIGASE"/>
    <property type="match status" value="1"/>
</dbReference>
<evidence type="ECO:0000256" key="9">
    <source>
        <dbReference type="ARBA" id="ARBA00023316"/>
    </source>
</evidence>
<dbReference type="AlphaFoldDB" id="A0A6L5YQW1"/>
<evidence type="ECO:0000313" key="16">
    <source>
        <dbReference type="Proteomes" id="UP000474024"/>
    </source>
</evidence>
<keyword evidence="9 10" id="KW-0961">Cell wall biogenesis/degradation</keyword>
<sequence length="470" mass="50984">MPEMTLRNITEACSGTYVGSLESMSDTVAGVVIDSRQVKQDYLFIPIKGEKVDGHKFIPDVFEKGAIAVLSEHALKDPAGPYILVDSTTEAMKKIARFYRERLQIKVVGITGSVGKTSTKEMISSVLSQKYSVLKTAGNFNNEIGLPLTIFNIRAEHEVAVLEMGISDFGEMHRLAEMANPDICVITNIGLCHLENLHTRDGILKAKTESFDHLRPNGIAILNGDDDKLCTQKMVNGQPAVFYGIGQEAAFDEAGQKMAEKSIYATDIENLGFEGMKAVIHTPAGEFQAQIPIAGEHNVYNALAATAVGLQMGLTLEEIQAGIVAVETISGRTNFLEVHGMTVIDDCYNANPVSMAASIDVLSHAAGRNIAVLGDMGELGADEKALHYGVGKVVGEKKIQTLFAAGTLAKEYADAAKTVNPDCDVHYFEDRESMTEELLSYVKEGDTILVKASHFMEFPKVVEALKSFNK</sequence>
<keyword evidence="4 10" id="KW-0547">Nucleotide-binding</keyword>
<keyword evidence="8 10" id="KW-0131">Cell cycle</keyword>
<dbReference type="GO" id="GO:0008360">
    <property type="term" value="P:regulation of cell shape"/>
    <property type="evidence" value="ECO:0007669"/>
    <property type="project" value="UniProtKB-KW"/>
</dbReference>
<dbReference type="Gene3D" id="3.40.1390.10">
    <property type="entry name" value="MurE/MurF, N-terminal domain"/>
    <property type="match status" value="1"/>
</dbReference>
<dbReference type="InterPro" id="IPR004101">
    <property type="entry name" value="Mur_ligase_C"/>
</dbReference>
<evidence type="ECO:0000256" key="8">
    <source>
        <dbReference type="ARBA" id="ARBA00023306"/>
    </source>
</evidence>
<comment type="subcellular location">
    <subcellularLocation>
        <location evidence="10 11">Cytoplasm</location>
    </subcellularLocation>
</comment>
<dbReference type="GO" id="GO:0047480">
    <property type="term" value="F:UDP-N-acetylmuramoyl-tripeptide-D-alanyl-D-alanine ligase activity"/>
    <property type="evidence" value="ECO:0007669"/>
    <property type="project" value="UniProtKB-UniRule"/>
</dbReference>
<evidence type="ECO:0000256" key="4">
    <source>
        <dbReference type="ARBA" id="ARBA00022741"/>
    </source>
</evidence>
<dbReference type="Pfam" id="PF01225">
    <property type="entry name" value="Mur_ligase"/>
    <property type="match status" value="1"/>
</dbReference>
<comment type="pathway">
    <text evidence="10 11">Cell wall biogenesis; peptidoglycan biosynthesis.</text>
</comment>
<dbReference type="SUPFAM" id="SSF53244">
    <property type="entry name" value="MurD-like peptide ligases, peptide-binding domain"/>
    <property type="match status" value="1"/>
</dbReference>
<evidence type="ECO:0000256" key="2">
    <source>
        <dbReference type="ARBA" id="ARBA00022598"/>
    </source>
</evidence>
<dbReference type="RefSeq" id="WP_154429159.1">
    <property type="nucleotide sequence ID" value="NZ_VUNI01000004.1"/>
</dbReference>
<dbReference type="GO" id="GO:0051301">
    <property type="term" value="P:cell division"/>
    <property type="evidence" value="ECO:0007669"/>
    <property type="project" value="UniProtKB-KW"/>
</dbReference>
<keyword evidence="1 10" id="KW-0963">Cytoplasm</keyword>
<dbReference type="GO" id="GO:0009252">
    <property type="term" value="P:peptidoglycan biosynthetic process"/>
    <property type="evidence" value="ECO:0007669"/>
    <property type="project" value="UniProtKB-UniRule"/>
</dbReference>
<dbReference type="EC" id="6.3.2.10" evidence="10 11"/>
<dbReference type="SUPFAM" id="SSF63418">
    <property type="entry name" value="MurE/MurF N-terminal domain"/>
    <property type="match status" value="1"/>
</dbReference>
<evidence type="ECO:0000256" key="11">
    <source>
        <dbReference type="RuleBase" id="RU004136"/>
    </source>
</evidence>
<comment type="caution">
    <text evidence="15">The sequence shown here is derived from an EMBL/GenBank/DDBJ whole genome shotgun (WGS) entry which is preliminary data.</text>
</comment>
<evidence type="ECO:0000256" key="5">
    <source>
        <dbReference type="ARBA" id="ARBA00022840"/>
    </source>
</evidence>
<keyword evidence="16" id="KW-1185">Reference proteome</keyword>
<dbReference type="HAMAP" id="MF_02019">
    <property type="entry name" value="MurF"/>
    <property type="match status" value="1"/>
</dbReference>
<evidence type="ECO:0000259" key="14">
    <source>
        <dbReference type="Pfam" id="PF08245"/>
    </source>
</evidence>
<gene>
    <name evidence="10" type="primary">murF</name>
    <name evidence="15" type="ORF">FYJ75_03490</name>
</gene>
<comment type="similarity">
    <text evidence="10">Belongs to the MurCDEF family. MurF subfamily.</text>
</comment>
<dbReference type="InterPro" id="IPR000713">
    <property type="entry name" value="Mur_ligase_N"/>
</dbReference>
<evidence type="ECO:0000256" key="6">
    <source>
        <dbReference type="ARBA" id="ARBA00022960"/>
    </source>
</evidence>
<dbReference type="Pfam" id="PF02875">
    <property type="entry name" value="Mur_ligase_C"/>
    <property type="match status" value="1"/>
</dbReference>
<keyword evidence="6 10" id="KW-0133">Cell shape</keyword>
<protein>
    <recommendedName>
        <fullName evidence="10 11">UDP-N-acetylmuramoyl-tripeptide--D-alanyl-D-alanine ligase</fullName>
        <ecNumber evidence="10 11">6.3.2.10</ecNumber>
    </recommendedName>
    <alternativeName>
        <fullName evidence="10">D-alanyl-D-alanine-adding enzyme</fullName>
    </alternativeName>
</protein>
<evidence type="ECO:0000256" key="10">
    <source>
        <dbReference type="HAMAP-Rule" id="MF_02019"/>
    </source>
</evidence>
<feature type="domain" description="Mur ligase N-terminal catalytic" evidence="12">
    <location>
        <begin position="28"/>
        <end position="98"/>
    </location>
</feature>
<dbReference type="PANTHER" id="PTHR43024:SF1">
    <property type="entry name" value="UDP-N-ACETYLMURAMOYL-TRIPEPTIDE--D-ALANYL-D-ALANINE LIGASE"/>
    <property type="match status" value="1"/>
</dbReference>
<comment type="catalytic activity">
    <reaction evidence="10 11">
        <text>D-alanyl-D-alanine + UDP-N-acetyl-alpha-D-muramoyl-L-alanyl-gamma-D-glutamyl-meso-2,6-diaminopimelate + ATP = UDP-N-acetyl-alpha-D-muramoyl-L-alanyl-gamma-D-glutamyl-meso-2,6-diaminopimeloyl-D-alanyl-D-alanine + ADP + phosphate + H(+)</text>
        <dbReference type="Rhea" id="RHEA:28374"/>
        <dbReference type="ChEBI" id="CHEBI:15378"/>
        <dbReference type="ChEBI" id="CHEBI:30616"/>
        <dbReference type="ChEBI" id="CHEBI:43474"/>
        <dbReference type="ChEBI" id="CHEBI:57822"/>
        <dbReference type="ChEBI" id="CHEBI:61386"/>
        <dbReference type="ChEBI" id="CHEBI:83905"/>
        <dbReference type="ChEBI" id="CHEBI:456216"/>
        <dbReference type="EC" id="6.3.2.10"/>
    </reaction>
</comment>